<dbReference type="PANTHER" id="PTHR43357">
    <property type="entry name" value="INNER MEMBRANE ABC TRANSPORTER PERMEASE PROTEIN YDCV"/>
    <property type="match status" value="1"/>
</dbReference>
<evidence type="ECO:0000313" key="10">
    <source>
        <dbReference type="EMBL" id="UYG52953.1"/>
    </source>
</evidence>
<comment type="subcellular location">
    <subcellularLocation>
        <location evidence="1">Cell inner membrane</location>
        <topology evidence="1">Multi-pass membrane protein</topology>
    </subcellularLocation>
    <subcellularLocation>
        <location evidence="8">Cell membrane</location>
        <topology evidence="8">Multi-pass membrane protein</topology>
    </subcellularLocation>
</comment>
<reference evidence="10" key="1">
    <citation type="submission" date="2022-09" db="EMBL/GenBank/DDBJ databases">
        <title>The complete genome of Acidovorax sp. 5MLIR.</title>
        <authorList>
            <person name="Liu L."/>
            <person name="Yue J."/>
            <person name="Yang F."/>
            <person name="Yuan J."/>
            <person name="Li L."/>
        </authorList>
    </citation>
    <scope>NUCLEOTIDE SEQUENCE</scope>
    <source>
        <strain evidence="10">5MLIR</strain>
    </source>
</reference>
<dbReference type="EMBL" id="CP106881">
    <property type="protein sequence ID" value="UYG52953.1"/>
    <property type="molecule type" value="Genomic_DNA"/>
</dbReference>
<feature type="domain" description="ABC transmembrane type-1" evidence="9">
    <location>
        <begin position="73"/>
        <end position="262"/>
    </location>
</feature>
<feature type="transmembrane region" description="Helical" evidence="8">
    <location>
        <begin position="190"/>
        <end position="211"/>
    </location>
</feature>
<keyword evidence="4" id="KW-0997">Cell inner membrane</keyword>
<evidence type="ECO:0000256" key="2">
    <source>
        <dbReference type="ARBA" id="ARBA00022448"/>
    </source>
</evidence>
<keyword evidence="11" id="KW-1185">Reference proteome</keyword>
<keyword evidence="5 8" id="KW-0812">Transmembrane</keyword>
<keyword evidence="7 8" id="KW-0472">Membrane</keyword>
<feature type="transmembrane region" description="Helical" evidence="8">
    <location>
        <begin position="110"/>
        <end position="135"/>
    </location>
</feature>
<dbReference type="PROSITE" id="PS50928">
    <property type="entry name" value="ABC_TM1"/>
    <property type="match status" value="1"/>
</dbReference>
<evidence type="ECO:0000256" key="7">
    <source>
        <dbReference type="ARBA" id="ARBA00023136"/>
    </source>
</evidence>
<organism evidence="10 11">
    <name type="scientific">Comamonas endophytica</name>
    <dbReference type="NCBI Taxonomy" id="2949090"/>
    <lineage>
        <taxon>Bacteria</taxon>
        <taxon>Pseudomonadati</taxon>
        <taxon>Pseudomonadota</taxon>
        <taxon>Betaproteobacteria</taxon>
        <taxon>Burkholderiales</taxon>
        <taxon>Comamonadaceae</taxon>
        <taxon>Comamonas</taxon>
    </lineage>
</organism>
<keyword evidence="2 8" id="KW-0813">Transport</keyword>
<dbReference type="Proteomes" id="UP001162800">
    <property type="component" value="Chromosome"/>
</dbReference>
<evidence type="ECO:0000256" key="1">
    <source>
        <dbReference type="ARBA" id="ARBA00004429"/>
    </source>
</evidence>
<name>A0ABY6GDG4_9BURK</name>
<evidence type="ECO:0000256" key="6">
    <source>
        <dbReference type="ARBA" id="ARBA00022989"/>
    </source>
</evidence>
<evidence type="ECO:0000256" key="5">
    <source>
        <dbReference type="ARBA" id="ARBA00022692"/>
    </source>
</evidence>
<dbReference type="PANTHER" id="PTHR43357:SF4">
    <property type="entry name" value="INNER MEMBRANE ABC TRANSPORTER PERMEASE PROTEIN YDCV"/>
    <property type="match status" value="1"/>
</dbReference>
<dbReference type="RefSeq" id="WP_231043149.1">
    <property type="nucleotide sequence ID" value="NZ_CP106881.1"/>
</dbReference>
<sequence length="274" mass="28992">MSRRDNKMDVSYQLAIGGIAALALLILVGPVAIVLLSSLTDSQTLSFPPKGLSLRWYQQLFDAQRSAPIHAAAGHSVSVALVAAGTAVLLGTCAALGLQAQPSARWSRGLLAFFLSPLVLPGISFGLSALMFFSLLGLEPSLTLIVAGHLVMIVPFVLRTTTSSLLQLDRGLLESSAILGASQWYGFRRITLPLIAPGIAAGAFMATMASMDNVPVSLFLADAETDMLPIRMWGMMESTLDVRVAAVSGVLIVCVLLLMLVMERAVGLTKRIQG</sequence>
<feature type="transmembrane region" description="Helical" evidence="8">
    <location>
        <begin position="141"/>
        <end position="158"/>
    </location>
</feature>
<dbReference type="SUPFAM" id="SSF161098">
    <property type="entry name" value="MetI-like"/>
    <property type="match status" value="1"/>
</dbReference>
<accession>A0ABY6GDG4</accession>
<dbReference type="CDD" id="cd06261">
    <property type="entry name" value="TM_PBP2"/>
    <property type="match status" value="1"/>
</dbReference>
<feature type="transmembrane region" description="Helical" evidence="8">
    <location>
        <begin position="77"/>
        <end position="98"/>
    </location>
</feature>
<proteinExistence type="inferred from homology"/>
<comment type="similarity">
    <text evidence="8">Belongs to the binding-protein-dependent transport system permease family.</text>
</comment>
<feature type="transmembrane region" description="Helical" evidence="8">
    <location>
        <begin position="12"/>
        <end position="36"/>
    </location>
</feature>
<dbReference type="InterPro" id="IPR035906">
    <property type="entry name" value="MetI-like_sf"/>
</dbReference>
<evidence type="ECO:0000313" key="11">
    <source>
        <dbReference type="Proteomes" id="UP001162800"/>
    </source>
</evidence>
<evidence type="ECO:0000259" key="9">
    <source>
        <dbReference type="PROSITE" id="PS50928"/>
    </source>
</evidence>
<evidence type="ECO:0000256" key="3">
    <source>
        <dbReference type="ARBA" id="ARBA00022475"/>
    </source>
</evidence>
<keyword evidence="3" id="KW-1003">Cell membrane</keyword>
<feature type="transmembrane region" description="Helical" evidence="8">
    <location>
        <begin position="242"/>
        <end position="262"/>
    </location>
</feature>
<keyword evidence="6 8" id="KW-1133">Transmembrane helix</keyword>
<dbReference type="Gene3D" id="1.10.3720.10">
    <property type="entry name" value="MetI-like"/>
    <property type="match status" value="1"/>
</dbReference>
<evidence type="ECO:0000256" key="4">
    <source>
        <dbReference type="ARBA" id="ARBA00022519"/>
    </source>
</evidence>
<protein>
    <submittedName>
        <fullName evidence="10">ABC transporter permease</fullName>
    </submittedName>
</protein>
<dbReference type="InterPro" id="IPR000515">
    <property type="entry name" value="MetI-like"/>
</dbReference>
<gene>
    <name evidence="10" type="ORF">M9799_06935</name>
</gene>
<dbReference type="Pfam" id="PF00528">
    <property type="entry name" value="BPD_transp_1"/>
    <property type="match status" value="1"/>
</dbReference>
<evidence type="ECO:0000256" key="8">
    <source>
        <dbReference type="RuleBase" id="RU363032"/>
    </source>
</evidence>